<dbReference type="AlphaFoldDB" id="A0A918ART4"/>
<proteinExistence type="predicted"/>
<name>A0A918ART4_9PSEU</name>
<keyword evidence="2" id="KW-1185">Reference proteome</keyword>
<comment type="caution">
    <text evidence="1">The sequence shown here is derived from an EMBL/GenBank/DDBJ whole genome shotgun (WGS) entry which is preliminary data.</text>
</comment>
<protein>
    <submittedName>
        <fullName evidence="1">Uncharacterized protein</fullName>
    </submittedName>
</protein>
<dbReference type="RefSeq" id="WP_189224815.1">
    <property type="nucleotide sequence ID" value="NZ_BMRG01000007.1"/>
</dbReference>
<dbReference type="Proteomes" id="UP000639606">
    <property type="component" value="Unassembled WGS sequence"/>
</dbReference>
<evidence type="ECO:0000313" key="2">
    <source>
        <dbReference type="Proteomes" id="UP000639606"/>
    </source>
</evidence>
<organism evidence="1 2">
    <name type="scientific">Saccharothrix coeruleofusca</name>
    <dbReference type="NCBI Taxonomy" id="33919"/>
    <lineage>
        <taxon>Bacteria</taxon>
        <taxon>Bacillati</taxon>
        <taxon>Actinomycetota</taxon>
        <taxon>Actinomycetes</taxon>
        <taxon>Pseudonocardiales</taxon>
        <taxon>Pseudonocardiaceae</taxon>
        <taxon>Saccharothrix</taxon>
    </lineage>
</organism>
<dbReference type="EMBL" id="BMRG01000007">
    <property type="protein sequence ID" value="GGP63549.1"/>
    <property type="molecule type" value="Genomic_DNA"/>
</dbReference>
<reference evidence="1" key="1">
    <citation type="journal article" date="2014" name="Int. J. Syst. Evol. Microbiol.">
        <title>Complete genome sequence of Corynebacterium casei LMG S-19264T (=DSM 44701T), isolated from a smear-ripened cheese.</title>
        <authorList>
            <consortium name="US DOE Joint Genome Institute (JGI-PGF)"/>
            <person name="Walter F."/>
            <person name="Albersmeier A."/>
            <person name="Kalinowski J."/>
            <person name="Ruckert C."/>
        </authorList>
    </citation>
    <scope>NUCLEOTIDE SEQUENCE</scope>
    <source>
        <strain evidence="1">JCM 3313</strain>
    </source>
</reference>
<evidence type="ECO:0000313" key="1">
    <source>
        <dbReference type="EMBL" id="GGP63549.1"/>
    </source>
</evidence>
<accession>A0A918ART4</accession>
<gene>
    <name evidence="1" type="ORF">GCM10010185_40320</name>
</gene>
<sequence>MGKRKGKVFIPSVYERYLRQSYGDLSSPQRRFALEMANRQPFEGIAHELAEVGPVADDTDINCDVCFTYIVHAERPLSVKLSMVGPYAVVLSSALDGQRGTVLVPARPPTGTPEARVMSVVTAHGFVIVPDEHLEARVPLAVGEGRDEVTLYAALFEPEGEVFWKAAATAPDLSGGSPTGSG</sequence>
<reference evidence="1" key="2">
    <citation type="submission" date="2020-09" db="EMBL/GenBank/DDBJ databases">
        <authorList>
            <person name="Sun Q."/>
            <person name="Ohkuma M."/>
        </authorList>
    </citation>
    <scope>NUCLEOTIDE SEQUENCE</scope>
    <source>
        <strain evidence="1">JCM 3313</strain>
    </source>
</reference>